<dbReference type="Pfam" id="PF14041">
    <property type="entry name" value="Lipoprotein_21"/>
    <property type="match status" value="1"/>
</dbReference>
<dbReference type="EMBL" id="VOHM01000035">
    <property type="protein sequence ID" value="TWT18467.1"/>
    <property type="molecule type" value="Genomic_DNA"/>
</dbReference>
<dbReference type="InterPro" id="IPR025971">
    <property type="entry name" value="LppP/LprE"/>
</dbReference>
<reference evidence="8 9" key="1">
    <citation type="submission" date="2019-08" db="EMBL/GenBank/DDBJ databases">
        <authorList>
            <person name="Lei W."/>
        </authorList>
    </citation>
    <scope>NUCLEOTIDE SEQUENCE [LARGE SCALE GENOMIC DNA]</scope>
    <source>
        <strain evidence="8 9">CCUG 58627</strain>
    </source>
</reference>
<dbReference type="PROSITE" id="PS51257">
    <property type="entry name" value="PROKAR_LIPOPROTEIN"/>
    <property type="match status" value="1"/>
</dbReference>
<keyword evidence="1" id="KW-1003">Cell membrane</keyword>
<name>A0A5C5TXR7_9CORY</name>
<proteinExistence type="predicted"/>
<keyword evidence="4" id="KW-0564">Palmitate</keyword>
<evidence type="ECO:0000256" key="7">
    <source>
        <dbReference type="SAM" id="SignalP"/>
    </source>
</evidence>
<keyword evidence="5 8" id="KW-0449">Lipoprotein</keyword>
<keyword evidence="9" id="KW-1185">Reference proteome</keyword>
<keyword evidence="2 7" id="KW-0732">Signal</keyword>
<feature type="compositionally biased region" description="Low complexity" evidence="6">
    <location>
        <begin position="34"/>
        <end position="61"/>
    </location>
</feature>
<evidence type="ECO:0000256" key="1">
    <source>
        <dbReference type="ARBA" id="ARBA00022475"/>
    </source>
</evidence>
<feature type="chain" id="PRO_5039256208" evidence="7">
    <location>
        <begin position="31"/>
        <end position="235"/>
    </location>
</feature>
<sequence length="235" mass="25095">MATQRLAFTKVAVATCVLSCMLAACDNPFAGQNTQTSTAGTSAEGSAATSGVSSTGDSTSAIAGTDQATSATSSGSESSSQAATSSDGQKCQNLTGQQALEKHLAQVPRPFPDDYDPAENHWSLNSPTDTYDPCAELSWILLKIDRGTASSPHQVMLFHNGVYVTRATDQPFAFEPYRIWLGDDDDVFIEFRYALEGQSTADASGSVTARYSWNEDYQNLDRFGDVPPGAGWVEY</sequence>
<evidence type="ECO:0000313" key="9">
    <source>
        <dbReference type="Proteomes" id="UP000320791"/>
    </source>
</evidence>
<evidence type="ECO:0000256" key="5">
    <source>
        <dbReference type="ARBA" id="ARBA00023288"/>
    </source>
</evidence>
<feature type="compositionally biased region" description="Low complexity" evidence="6">
    <location>
        <begin position="68"/>
        <end position="86"/>
    </location>
</feature>
<evidence type="ECO:0000256" key="3">
    <source>
        <dbReference type="ARBA" id="ARBA00023136"/>
    </source>
</evidence>
<organism evidence="8 9">
    <name type="scientific">Corynebacterium canis</name>
    <dbReference type="NCBI Taxonomy" id="679663"/>
    <lineage>
        <taxon>Bacteria</taxon>
        <taxon>Bacillati</taxon>
        <taxon>Actinomycetota</taxon>
        <taxon>Actinomycetes</taxon>
        <taxon>Mycobacteriales</taxon>
        <taxon>Corynebacteriaceae</taxon>
        <taxon>Corynebacterium</taxon>
    </lineage>
</organism>
<feature type="signal peptide" evidence="7">
    <location>
        <begin position="1"/>
        <end position="30"/>
    </location>
</feature>
<protein>
    <submittedName>
        <fullName evidence="8">LppP/LprE family lipoprotein</fullName>
    </submittedName>
</protein>
<keyword evidence="3" id="KW-0472">Membrane</keyword>
<evidence type="ECO:0000256" key="4">
    <source>
        <dbReference type="ARBA" id="ARBA00023139"/>
    </source>
</evidence>
<comment type="caution">
    <text evidence="8">The sequence shown here is derived from an EMBL/GenBank/DDBJ whole genome shotgun (WGS) entry which is preliminary data.</text>
</comment>
<gene>
    <name evidence="8" type="ORF">FRX94_11850</name>
</gene>
<evidence type="ECO:0000256" key="6">
    <source>
        <dbReference type="SAM" id="MobiDB-lite"/>
    </source>
</evidence>
<evidence type="ECO:0000313" key="8">
    <source>
        <dbReference type="EMBL" id="TWT18467.1"/>
    </source>
</evidence>
<dbReference type="OrthoDB" id="3254867at2"/>
<dbReference type="Proteomes" id="UP000320791">
    <property type="component" value="Unassembled WGS sequence"/>
</dbReference>
<dbReference type="AlphaFoldDB" id="A0A5C5TXR7"/>
<evidence type="ECO:0000256" key="2">
    <source>
        <dbReference type="ARBA" id="ARBA00022729"/>
    </source>
</evidence>
<accession>A0A5C5TXR7</accession>
<feature type="region of interest" description="Disordered" evidence="6">
    <location>
        <begin position="34"/>
        <end position="90"/>
    </location>
</feature>